<evidence type="ECO:0000313" key="2">
    <source>
        <dbReference type="Proteomes" id="UP000033841"/>
    </source>
</evidence>
<reference evidence="1 2" key="1">
    <citation type="journal article" date="2015" name="Nature">
        <title>rRNA introns, odd ribosomes, and small enigmatic genomes across a large radiation of phyla.</title>
        <authorList>
            <person name="Brown C.T."/>
            <person name="Hug L.A."/>
            <person name="Thomas B.C."/>
            <person name="Sharon I."/>
            <person name="Castelle C.J."/>
            <person name="Singh A."/>
            <person name="Wilkins M.J."/>
            <person name="Williams K.H."/>
            <person name="Banfield J.F."/>
        </authorList>
    </citation>
    <scope>NUCLEOTIDE SEQUENCE [LARGE SCALE GENOMIC DNA]</scope>
</reference>
<organism evidence="1 2">
    <name type="scientific">Candidatus Shapirobacteria bacterium GW2011_GWE1_38_92</name>
    <dbReference type="NCBI Taxonomy" id="1618489"/>
    <lineage>
        <taxon>Bacteria</taxon>
        <taxon>Candidatus Shapironibacteriota</taxon>
    </lineage>
</organism>
<comment type="caution">
    <text evidence="1">The sequence shown here is derived from an EMBL/GenBank/DDBJ whole genome shotgun (WGS) entry which is preliminary data.</text>
</comment>
<dbReference type="AlphaFoldDB" id="A0A0G0PMW3"/>
<proteinExistence type="predicted"/>
<gene>
    <name evidence="1" type="ORF">UT14_C0033G0001</name>
</gene>
<name>A0A0G0PMW3_9BACT</name>
<dbReference type="EMBL" id="LBVR01000033">
    <property type="protein sequence ID" value="KKQ90611.1"/>
    <property type="molecule type" value="Genomic_DNA"/>
</dbReference>
<dbReference type="Proteomes" id="UP000033841">
    <property type="component" value="Unassembled WGS sequence"/>
</dbReference>
<sequence>VKKVRGWEKRQKEAQGLGRRLIDIGNVLELKNL</sequence>
<evidence type="ECO:0000313" key="1">
    <source>
        <dbReference type="EMBL" id="KKQ90611.1"/>
    </source>
</evidence>
<protein>
    <submittedName>
        <fullName evidence="1">Uncharacterized protein</fullName>
    </submittedName>
</protein>
<accession>A0A0G0PMW3</accession>
<feature type="non-terminal residue" evidence="1">
    <location>
        <position position="1"/>
    </location>
</feature>